<feature type="compositionally biased region" description="Basic and acidic residues" evidence="1">
    <location>
        <begin position="741"/>
        <end position="764"/>
    </location>
</feature>
<evidence type="ECO:0000313" key="4">
    <source>
        <dbReference type="EMBL" id="RMY80479.1"/>
    </source>
</evidence>
<feature type="compositionally biased region" description="Basic and acidic residues" evidence="1">
    <location>
        <begin position="57"/>
        <end position="79"/>
    </location>
</feature>
<dbReference type="OrthoDB" id="441660at2759"/>
<keyword evidence="2" id="KW-0472">Membrane</keyword>
<feature type="transmembrane region" description="Helical" evidence="2">
    <location>
        <begin position="620"/>
        <end position="640"/>
    </location>
</feature>
<gene>
    <name evidence="4" type="ORF">D0861_08571</name>
</gene>
<protein>
    <recommendedName>
        <fullName evidence="3">LCCL domain-containing protein</fullName>
    </recommendedName>
</protein>
<dbReference type="PANTHER" id="PTHR31331:SF8">
    <property type="entry name" value="LCCL DOMAIN PROTEIN (AFU_ORTHOLOGUE AFUA_5G02970)"/>
    <property type="match status" value="1"/>
</dbReference>
<keyword evidence="2" id="KW-0812">Transmembrane</keyword>
<dbReference type="Proteomes" id="UP000268823">
    <property type="component" value="Unassembled WGS sequence"/>
</dbReference>
<dbReference type="InterPro" id="IPR004043">
    <property type="entry name" value="LCCL"/>
</dbReference>
<dbReference type="Pfam" id="PF03815">
    <property type="entry name" value="LCCL"/>
    <property type="match status" value="1"/>
</dbReference>
<dbReference type="Gene3D" id="2.170.130.20">
    <property type="entry name" value="LCCL-like domain"/>
    <property type="match status" value="1"/>
</dbReference>
<sequence>MPLLGCDFADTRSLANVTARPVGELAWIDARFGRQASQPPSVIEYIALAGLSRPGIGRKDSNGDESRRMGRSNVSHDEEAVLGAQQHRPHDRYHDSPNDSDDEATIGPDAPLRDSSGTPSIEFDGLRVGGRSKDSWKDNVARQIPPQLHYAWEKTVEWVKGPNPPRIFKIEPLFPQIQHAPIELLNRYAPKRIQRFGLLALVLACWLFAFSMVLRASSFTASIPRYGAPVRLSCSAKYWSDGNICGINGDECRPFSNATMAFRCPAECSQQQVFNPHAVGDQEVVYKSLVVGGPTDQQTGYEDELTNNAVYRADSFICASAVHAGFLNDAEGGCGVLALTGEQSDFQASKRNGIKSFAFDSYFPRSFGFLSGTRAQCKDLRWPALGISVFFSALISIFTTSPSVFFWTNWTILFFQTGLATDPPSLTNYYSLLSVAFGRFLPACFCGWVTYKYTVRRSLEGLTAQLEKLILWMGPAWVGALNNQTFDKIPIQRLTPHDIRAQPGAIPALITVVLTIFFIALGQAWSFRVEGRMPRYLGIYALFVLGLLICVALPGLSLRIHHYILALLLLPGTSFQNRPSLVYQGLLVGLFINGIARWGYASILEPPSDLLRGAQMGTLLPAVQVLSAGVGNITFNLGPLPRWDGKVRKLFDGVCVLVNDVERFRGYADDRGYWDPMTNGFAGEDGEGDVEVREDEKGDFVWTWHRHHAHRAWQGGRGNGGMLPSPAAPDDPGDRRRRRRRSEEGSLDAESREGVKENETDQSKEVILPEYFRFGYMAGSSVGDFSKAGKWLPDGEWIEMESGPS</sequence>
<dbReference type="AlphaFoldDB" id="A0A3M7EV83"/>
<evidence type="ECO:0000256" key="1">
    <source>
        <dbReference type="SAM" id="MobiDB-lite"/>
    </source>
</evidence>
<dbReference type="EMBL" id="QWIR01000326">
    <property type="protein sequence ID" value="RMY80479.1"/>
    <property type="molecule type" value="Genomic_DNA"/>
</dbReference>
<name>A0A3M7EV83_HORWE</name>
<keyword evidence="2" id="KW-1133">Transmembrane helix</keyword>
<dbReference type="InterPro" id="IPR036609">
    <property type="entry name" value="LCCL_sf"/>
</dbReference>
<evidence type="ECO:0000259" key="3">
    <source>
        <dbReference type="PROSITE" id="PS50820"/>
    </source>
</evidence>
<dbReference type="PROSITE" id="PS50820">
    <property type="entry name" value="LCCL"/>
    <property type="match status" value="1"/>
</dbReference>
<evidence type="ECO:0000313" key="5">
    <source>
        <dbReference type="Proteomes" id="UP000268823"/>
    </source>
</evidence>
<feature type="transmembrane region" description="Helical" evidence="2">
    <location>
        <begin position="384"/>
        <end position="408"/>
    </location>
</feature>
<dbReference type="SUPFAM" id="SSF69848">
    <property type="entry name" value="LCCL domain"/>
    <property type="match status" value="1"/>
</dbReference>
<feature type="domain" description="LCCL" evidence="3">
    <location>
        <begin position="304"/>
        <end position="356"/>
    </location>
</feature>
<feature type="region of interest" description="Disordered" evidence="1">
    <location>
        <begin position="785"/>
        <end position="805"/>
    </location>
</feature>
<organism evidence="4 5">
    <name type="scientific">Hortaea werneckii</name>
    <name type="common">Black yeast</name>
    <name type="synonym">Cladosporium werneckii</name>
    <dbReference type="NCBI Taxonomy" id="91943"/>
    <lineage>
        <taxon>Eukaryota</taxon>
        <taxon>Fungi</taxon>
        <taxon>Dikarya</taxon>
        <taxon>Ascomycota</taxon>
        <taxon>Pezizomycotina</taxon>
        <taxon>Dothideomycetes</taxon>
        <taxon>Dothideomycetidae</taxon>
        <taxon>Mycosphaerellales</taxon>
        <taxon>Teratosphaeriaceae</taxon>
        <taxon>Hortaea</taxon>
    </lineage>
</organism>
<feature type="transmembrane region" description="Helical" evidence="2">
    <location>
        <begin position="505"/>
        <end position="525"/>
    </location>
</feature>
<feature type="transmembrane region" description="Helical" evidence="2">
    <location>
        <begin position="428"/>
        <end position="451"/>
    </location>
</feature>
<evidence type="ECO:0000256" key="2">
    <source>
        <dbReference type="SAM" id="Phobius"/>
    </source>
</evidence>
<feature type="transmembrane region" description="Helical" evidence="2">
    <location>
        <begin position="581"/>
        <end position="600"/>
    </location>
</feature>
<dbReference type="VEuPathDB" id="FungiDB:BTJ68_08752"/>
<feature type="region of interest" description="Disordered" evidence="1">
    <location>
        <begin position="54"/>
        <end position="139"/>
    </location>
</feature>
<dbReference type="InterPro" id="IPR051957">
    <property type="entry name" value="CRISP-LCCL_domain"/>
</dbReference>
<proteinExistence type="predicted"/>
<feature type="region of interest" description="Disordered" evidence="1">
    <location>
        <begin position="712"/>
        <end position="764"/>
    </location>
</feature>
<comment type="caution">
    <text evidence="4">The sequence shown here is derived from an EMBL/GenBank/DDBJ whole genome shotgun (WGS) entry which is preliminary data.</text>
</comment>
<reference evidence="4 5" key="1">
    <citation type="journal article" date="2018" name="BMC Genomics">
        <title>Genomic evidence for intraspecific hybridization in a clonal and extremely halotolerant yeast.</title>
        <authorList>
            <person name="Gostincar C."/>
            <person name="Stajich J.E."/>
            <person name="Zupancic J."/>
            <person name="Zalar P."/>
            <person name="Gunde-Cimerman N."/>
        </authorList>
    </citation>
    <scope>NUCLEOTIDE SEQUENCE [LARGE SCALE GENOMIC DNA]</scope>
    <source>
        <strain evidence="4 5">EXF-2788</strain>
    </source>
</reference>
<dbReference type="PANTHER" id="PTHR31331">
    <property type="entry name" value="LCCL DOMAIN PROTEIN (AFU_ORTHOLOGUE AFUA_5G08630)"/>
    <property type="match status" value="1"/>
</dbReference>
<feature type="transmembrane region" description="Helical" evidence="2">
    <location>
        <begin position="196"/>
        <end position="216"/>
    </location>
</feature>
<accession>A0A3M7EV83</accession>
<feature type="transmembrane region" description="Helical" evidence="2">
    <location>
        <begin position="537"/>
        <end position="560"/>
    </location>
</feature>